<dbReference type="GeneID" id="60422010"/>
<dbReference type="PROSITE" id="PS00731">
    <property type="entry name" value="AP_NUCLEASE_F2_3"/>
    <property type="match status" value="1"/>
</dbReference>
<dbReference type="NCBIfam" id="TIGR00587">
    <property type="entry name" value="nfo"/>
    <property type="match status" value="1"/>
</dbReference>
<dbReference type="PROSITE" id="PS00730">
    <property type="entry name" value="AP_NUCLEASE_F2_2"/>
    <property type="match status" value="1"/>
</dbReference>
<dbReference type="PANTHER" id="PTHR21445:SF0">
    <property type="entry name" value="APURINIC-APYRIMIDINIC ENDONUCLEASE"/>
    <property type="match status" value="1"/>
</dbReference>
<dbReference type="PROSITE" id="PS51432">
    <property type="entry name" value="AP_NUCLEASE_F2_4"/>
    <property type="match status" value="1"/>
</dbReference>
<name>A0A654M0W0_9ARCH</name>
<evidence type="ECO:0000256" key="5">
    <source>
        <dbReference type="ARBA" id="ARBA00022833"/>
    </source>
</evidence>
<feature type="binding site" evidence="7">
    <location>
        <position position="267"/>
    </location>
    <ligand>
        <name>Zn(2+)</name>
        <dbReference type="ChEBI" id="CHEBI:29105"/>
        <label>2</label>
    </ligand>
</feature>
<proteinExistence type="inferred from homology"/>
<dbReference type="OrthoDB" id="33250at2157"/>
<comment type="cofactor">
    <cofactor evidence="7">
        <name>Zn(2+)</name>
        <dbReference type="ChEBI" id="CHEBI:29105"/>
    </cofactor>
    <text evidence="7">Binds 3 Zn(2+) ions.</text>
</comment>
<dbReference type="GO" id="GO:0008833">
    <property type="term" value="F:deoxyribonuclease IV (phage-T4-induced) activity"/>
    <property type="evidence" value="ECO:0007669"/>
    <property type="project" value="UniProtKB-UniRule"/>
</dbReference>
<keyword evidence="4 7" id="KW-0378">Hydrolase</keyword>
<dbReference type="InterPro" id="IPR013022">
    <property type="entry name" value="Xyl_isomerase-like_TIM-brl"/>
</dbReference>
<evidence type="ECO:0000256" key="3">
    <source>
        <dbReference type="ARBA" id="ARBA00022763"/>
    </source>
</evidence>
<keyword evidence="3 7" id="KW-0227">DNA damage</keyword>
<feature type="binding site" evidence="7">
    <location>
        <position position="235"/>
    </location>
    <ligand>
        <name>Zn(2+)</name>
        <dbReference type="ChEBI" id="CHEBI:29105"/>
        <label>3</label>
    </ligand>
</feature>
<dbReference type="GO" id="GO:0008081">
    <property type="term" value="F:phosphoric diester hydrolase activity"/>
    <property type="evidence" value="ECO:0007669"/>
    <property type="project" value="TreeGrafter"/>
</dbReference>
<dbReference type="Gene3D" id="3.20.20.150">
    <property type="entry name" value="Divalent-metal-dependent TIM barrel enzymes"/>
    <property type="match status" value="1"/>
</dbReference>
<evidence type="ECO:0000256" key="2">
    <source>
        <dbReference type="ARBA" id="ARBA00022723"/>
    </source>
</evidence>
<keyword evidence="2 7" id="KW-0479">Metal-binding</keyword>
<dbReference type="GO" id="GO:0003677">
    <property type="term" value="F:DNA binding"/>
    <property type="evidence" value="ECO:0007669"/>
    <property type="project" value="InterPro"/>
</dbReference>
<dbReference type="GO" id="GO:0008270">
    <property type="term" value="F:zinc ion binding"/>
    <property type="evidence" value="ECO:0007669"/>
    <property type="project" value="UniProtKB-UniRule"/>
</dbReference>
<comment type="catalytic activity">
    <reaction evidence="7">
        <text>Endonucleolytic cleavage to 5'-phosphooligonucleotide end-products.</text>
        <dbReference type="EC" id="3.1.21.2"/>
    </reaction>
</comment>
<feature type="domain" description="Xylose isomerase-like TIM barrel" evidence="8">
    <location>
        <begin position="20"/>
        <end position="275"/>
    </location>
</feature>
<feature type="binding site" evidence="7">
    <location>
        <position position="237"/>
    </location>
    <ligand>
        <name>Zn(2+)</name>
        <dbReference type="ChEBI" id="CHEBI:29105"/>
        <label>3</label>
    </ligand>
</feature>
<dbReference type="AlphaFoldDB" id="A0A654M0W0"/>
<dbReference type="GO" id="GO:0006284">
    <property type="term" value="P:base-excision repair"/>
    <property type="evidence" value="ECO:0007669"/>
    <property type="project" value="TreeGrafter"/>
</dbReference>
<feature type="binding site" evidence="7">
    <location>
        <position position="70"/>
    </location>
    <ligand>
        <name>Zn(2+)</name>
        <dbReference type="ChEBI" id="CHEBI:29105"/>
        <label>1</label>
    </ligand>
</feature>
<dbReference type="InterPro" id="IPR001719">
    <property type="entry name" value="AP_endonuc_2"/>
</dbReference>
<organism evidence="9 10">
    <name type="scientific">Candidatus Nitrosocosmicus oleophilus</name>
    <dbReference type="NCBI Taxonomy" id="1353260"/>
    <lineage>
        <taxon>Archaea</taxon>
        <taxon>Nitrososphaerota</taxon>
        <taxon>Nitrososphaeria</taxon>
        <taxon>Nitrososphaerales</taxon>
        <taxon>Nitrososphaeraceae</taxon>
        <taxon>Candidatus Nitrosocosmicus</taxon>
    </lineage>
</organism>
<accession>A0A654M0W0</accession>
<dbReference type="Proteomes" id="UP000058925">
    <property type="component" value="Chromosome"/>
</dbReference>
<protein>
    <recommendedName>
        <fullName evidence="7">Probable endonuclease 4</fullName>
        <ecNumber evidence="7">3.1.21.2</ecNumber>
    </recommendedName>
    <alternativeName>
        <fullName evidence="7">Endodeoxyribonuclease IV</fullName>
    </alternativeName>
    <alternativeName>
        <fullName evidence="7">Endonuclease IV</fullName>
    </alternativeName>
</protein>
<dbReference type="InterPro" id="IPR018246">
    <property type="entry name" value="AP_endonuc_F2_Zn_BS"/>
</dbReference>
<dbReference type="InterPro" id="IPR036237">
    <property type="entry name" value="Xyl_isomerase-like_sf"/>
</dbReference>
<dbReference type="PANTHER" id="PTHR21445">
    <property type="entry name" value="ENDONUCLEASE IV ENDODEOXYRIBONUCLEASE IV"/>
    <property type="match status" value="1"/>
</dbReference>
<comment type="function">
    <text evidence="7">Endonuclease IV plays a role in DNA repair. It cleaves phosphodiester bonds at apurinic or apyrimidinic (AP) sites, generating a 3'-hydroxyl group and a 5'-terminal sugar phosphate.</text>
</comment>
<dbReference type="CDD" id="cd00019">
    <property type="entry name" value="AP2Ec"/>
    <property type="match status" value="1"/>
</dbReference>
<comment type="similarity">
    <text evidence="1 7">Belongs to the AP endonuclease 2 family.</text>
</comment>
<evidence type="ECO:0000313" key="10">
    <source>
        <dbReference type="Proteomes" id="UP000058925"/>
    </source>
</evidence>
<dbReference type="EMBL" id="CP012850">
    <property type="protein sequence ID" value="ALI36233.1"/>
    <property type="molecule type" value="Genomic_DNA"/>
</dbReference>
<dbReference type="RefSeq" id="WP_196815541.1">
    <property type="nucleotide sequence ID" value="NZ_CP012850.1"/>
</dbReference>
<dbReference type="HAMAP" id="MF_00152">
    <property type="entry name" value="Nfo"/>
    <property type="match status" value="1"/>
</dbReference>
<evidence type="ECO:0000256" key="4">
    <source>
        <dbReference type="ARBA" id="ARBA00022801"/>
    </source>
</evidence>
<dbReference type="KEGG" id="taa:NMY3_02031"/>
<dbReference type="SUPFAM" id="SSF51658">
    <property type="entry name" value="Xylose isomerase-like"/>
    <property type="match status" value="1"/>
</dbReference>
<feature type="binding site" evidence="7">
    <location>
        <position position="152"/>
    </location>
    <ligand>
        <name>Zn(2+)</name>
        <dbReference type="ChEBI" id="CHEBI:29105"/>
        <label>1</label>
    </ligand>
</feature>
<reference evidence="10" key="1">
    <citation type="submission" date="2015-10" db="EMBL/GenBank/DDBJ databases">
        <title>Niche specialization of a soil ammonia-oxidizing archaeon, Candidatus Nitrosocosmicus oleophilus.</title>
        <authorList>
            <person name="Jung M.-Y."/>
            <person name="Rhee S.-K."/>
        </authorList>
    </citation>
    <scope>NUCLEOTIDE SEQUENCE [LARGE SCALE GENOMIC DNA]</scope>
    <source>
        <strain evidence="10">MY3</strain>
    </source>
</reference>
<sequence length="289" mass="31700">MVLKLGVHVSISGGISNSVDNAMKIGCTAFQVFTRSPRQWKTKELTSHETEIFKEKLGNSPIDPESVVVHMPYLPNLSAPTSEMYEKSISVLTDEITRCNLLGIPHLVIHLGSHLGHGPKNGINQLVKACTKSLYAYNDLGQSRNKVKILLENSAGQKNSIGSQIGEMQSIFDILGKKDYGLCIDTCHLFAAGYDLSTESGVSALVDNIDSHLGLANIKIIHLNDSKGELGSNLDRHYHIGLGKIGENGIRCLVNYKKLSHVPIIMETPIDSVRNDIDNIEFVRNVLCK</sequence>
<evidence type="ECO:0000256" key="6">
    <source>
        <dbReference type="ARBA" id="ARBA00023204"/>
    </source>
</evidence>
<evidence type="ECO:0000256" key="1">
    <source>
        <dbReference type="ARBA" id="ARBA00005340"/>
    </source>
</evidence>
<feature type="binding site" evidence="7">
    <location>
        <position position="222"/>
    </location>
    <ligand>
        <name>Zn(2+)</name>
        <dbReference type="ChEBI" id="CHEBI:29105"/>
        <label>2</label>
    </ligand>
</feature>
<keyword evidence="10" id="KW-1185">Reference proteome</keyword>
<feature type="binding site" evidence="7">
    <location>
        <position position="152"/>
    </location>
    <ligand>
        <name>Zn(2+)</name>
        <dbReference type="ChEBI" id="CHEBI:29105"/>
        <label>2</label>
    </ligand>
</feature>
<feature type="binding site" evidence="7">
    <location>
        <position position="185"/>
    </location>
    <ligand>
        <name>Zn(2+)</name>
        <dbReference type="ChEBI" id="CHEBI:29105"/>
        <label>2</label>
    </ligand>
</feature>
<feature type="binding site" evidence="7">
    <location>
        <position position="110"/>
    </location>
    <ligand>
        <name>Zn(2+)</name>
        <dbReference type="ChEBI" id="CHEBI:29105"/>
        <label>1</label>
    </ligand>
</feature>
<keyword evidence="7" id="KW-0540">Nuclease</keyword>
<keyword evidence="5 7" id="KW-0862">Zinc</keyword>
<dbReference type="EC" id="3.1.21.2" evidence="7"/>
<keyword evidence="7 9" id="KW-0255">Endonuclease</keyword>
<evidence type="ECO:0000256" key="7">
    <source>
        <dbReference type="HAMAP-Rule" id="MF_00152"/>
    </source>
</evidence>
<dbReference type="Pfam" id="PF01261">
    <property type="entry name" value="AP_endonuc_2"/>
    <property type="match status" value="1"/>
</dbReference>
<dbReference type="SMART" id="SM00518">
    <property type="entry name" value="AP2Ec"/>
    <property type="match status" value="1"/>
</dbReference>
<evidence type="ECO:0000313" key="9">
    <source>
        <dbReference type="EMBL" id="ALI36233.1"/>
    </source>
</evidence>
<gene>
    <name evidence="7 9" type="primary">nfo</name>
    <name evidence="9" type="ORF">NMY3_02031</name>
</gene>
<dbReference type="FunFam" id="3.20.20.150:FF:000001">
    <property type="entry name" value="Probable endonuclease 4"/>
    <property type="match status" value="1"/>
</dbReference>
<dbReference type="GO" id="GO:0003906">
    <property type="term" value="F:DNA-(apurinic or apyrimidinic site) endonuclease activity"/>
    <property type="evidence" value="ECO:0007669"/>
    <property type="project" value="TreeGrafter"/>
</dbReference>
<keyword evidence="6 7" id="KW-0234">DNA repair</keyword>
<evidence type="ECO:0000259" key="8">
    <source>
        <dbReference type="Pfam" id="PF01261"/>
    </source>
</evidence>
<feature type="binding site" evidence="7">
    <location>
        <position position="188"/>
    </location>
    <ligand>
        <name>Zn(2+)</name>
        <dbReference type="ChEBI" id="CHEBI:29105"/>
        <label>3</label>
    </ligand>
</feature>